<keyword evidence="8" id="KW-0456">Lyase</keyword>
<evidence type="ECO:0000256" key="9">
    <source>
        <dbReference type="ARBA" id="ARBA00023277"/>
    </source>
</evidence>
<dbReference type="Gene3D" id="2.60.40.1120">
    <property type="entry name" value="Carboxypeptidase-like, regulatory domain"/>
    <property type="match status" value="1"/>
</dbReference>
<dbReference type="GO" id="GO:0102210">
    <property type="term" value="F:rhamnogalacturonan endolyase activity"/>
    <property type="evidence" value="ECO:0007669"/>
    <property type="project" value="UniProtKB-EC"/>
</dbReference>
<comment type="caution">
    <text evidence="17">The sequence shown here is derived from an EMBL/GenBank/DDBJ whole genome shotgun (WGS) entry which is preliminary data.</text>
</comment>
<evidence type="ECO:0000313" key="18">
    <source>
        <dbReference type="Proteomes" id="UP000800235"/>
    </source>
</evidence>
<proteinExistence type="inferred from homology"/>
<dbReference type="PANTHER" id="PTHR36574">
    <property type="entry name" value="RHAMNOGALACTURONATE LYASE-RELATED"/>
    <property type="match status" value="1"/>
</dbReference>
<dbReference type="Gene3D" id="2.60.120.260">
    <property type="entry name" value="Galactose-binding domain-like"/>
    <property type="match status" value="1"/>
</dbReference>
<dbReference type="Proteomes" id="UP000800235">
    <property type="component" value="Unassembled WGS sequence"/>
</dbReference>
<feature type="domain" description="Rhamnogalacturonase B N-terminal" evidence="14">
    <location>
        <begin position="21"/>
        <end position="270"/>
    </location>
</feature>
<feature type="region of interest" description="Disordered" evidence="12">
    <location>
        <begin position="448"/>
        <end position="471"/>
    </location>
</feature>
<organism evidence="17 18">
    <name type="scientific">Tothia fuscella</name>
    <dbReference type="NCBI Taxonomy" id="1048955"/>
    <lineage>
        <taxon>Eukaryota</taxon>
        <taxon>Fungi</taxon>
        <taxon>Dikarya</taxon>
        <taxon>Ascomycota</taxon>
        <taxon>Pezizomycotina</taxon>
        <taxon>Dothideomycetes</taxon>
        <taxon>Pleosporomycetidae</taxon>
        <taxon>Venturiales</taxon>
        <taxon>Cylindrosympodiaceae</taxon>
        <taxon>Tothia</taxon>
    </lineage>
</organism>
<evidence type="ECO:0000256" key="1">
    <source>
        <dbReference type="ARBA" id="ARBA00001324"/>
    </source>
</evidence>
<evidence type="ECO:0000313" key="17">
    <source>
        <dbReference type="EMBL" id="KAF2423732.1"/>
    </source>
</evidence>
<evidence type="ECO:0000256" key="6">
    <source>
        <dbReference type="ARBA" id="ARBA00022729"/>
    </source>
</evidence>
<keyword evidence="5" id="KW-0964">Secreted</keyword>
<name>A0A9P4NJH2_9PEZI</name>
<keyword evidence="11" id="KW-0624">Polysaccharide degradation</keyword>
<feature type="domain" description="Rhamnogalacturonan lyase" evidence="15">
    <location>
        <begin position="362"/>
        <end position="525"/>
    </location>
</feature>
<keyword evidence="10" id="KW-0961">Cell wall biogenesis/degradation</keyword>
<dbReference type="GO" id="GO:0005576">
    <property type="term" value="C:extracellular region"/>
    <property type="evidence" value="ECO:0007669"/>
    <property type="project" value="UniProtKB-SubCell"/>
</dbReference>
<comment type="similarity">
    <text evidence="3">Belongs to the polysaccharide lyase 4 family.</text>
</comment>
<dbReference type="Pfam" id="PF14686">
    <property type="entry name" value="fn3_3"/>
    <property type="match status" value="1"/>
</dbReference>
<evidence type="ECO:0000256" key="8">
    <source>
        <dbReference type="ARBA" id="ARBA00023239"/>
    </source>
</evidence>
<evidence type="ECO:0000256" key="7">
    <source>
        <dbReference type="ARBA" id="ARBA00023157"/>
    </source>
</evidence>
<keyword evidence="6 13" id="KW-0732">Signal</keyword>
<dbReference type="GO" id="GO:0045490">
    <property type="term" value="P:pectin catabolic process"/>
    <property type="evidence" value="ECO:0007669"/>
    <property type="project" value="TreeGrafter"/>
</dbReference>
<gene>
    <name evidence="17" type="ORF">EJ08DRAFT_737300</name>
</gene>
<dbReference type="InterPro" id="IPR014718">
    <property type="entry name" value="GH-type_carb-bd"/>
</dbReference>
<evidence type="ECO:0000259" key="14">
    <source>
        <dbReference type="Pfam" id="PF09284"/>
    </source>
</evidence>
<dbReference type="InterPro" id="IPR008979">
    <property type="entry name" value="Galactose-bd-like_sf"/>
</dbReference>
<keyword evidence="7" id="KW-1015">Disulfide bond</keyword>
<evidence type="ECO:0000256" key="11">
    <source>
        <dbReference type="ARBA" id="ARBA00023326"/>
    </source>
</evidence>
<dbReference type="InterPro" id="IPR013784">
    <property type="entry name" value="Carb-bd-like_fold"/>
</dbReference>
<dbReference type="Pfam" id="PF09284">
    <property type="entry name" value="RhgB_N"/>
    <property type="match status" value="1"/>
</dbReference>
<dbReference type="InterPro" id="IPR029411">
    <property type="entry name" value="RG-lyase_III"/>
</dbReference>
<dbReference type="GO" id="GO:0030246">
    <property type="term" value="F:carbohydrate binding"/>
    <property type="evidence" value="ECO:0007669"/>
    <property type="project" value="InterPro"/>
</dbReference>
<protein>
    <recommendedName>
        <fullName evidence="4">rhamnogalacturonan endolyase</fullName>
        <ecNumber evidence="4">4.2.2.23</ecNumber>
    </recommendedName>
</protein>
<comment type="catalytic activity">
    <reaction evidence="1">
        <text>Endotype eliminative cleavage of L-alpha-rhamnopyranosyl-(1-&gt;4)-alpha-D-galactopyranosyluronic acid bonds of rhamnogalacturonan I domains in ramified hairy regions of pectin leaving L-rhamnopyranose at the reducing end and 4-deoxy-4,5-unsaturated D-galactopyranosyluronic acid at the non-reducing end.</text>
        <dbReference type="EC" id="4.2.2.23"/>
    </reaction>
</comment>
<dbReference type="InterPro" id="IPR016590">
    <property type="entry name" value="Rhamnogalacturonase_B"/>
</dbReference>
<dbReference type="CDD" id="cd10317">
    <property type="entry name" value="RGL4_C"/>
    <property type="match status" value="1"/>
</dbReference>
<dbReference type="EMBL" id="MU007078">
    <property type="protein sequence ID" value="KAF2423732.1"/>
    <property type="molecule type" value="Genomic_DNA"/>
</dbReference>
<dbReference type="GO" id="GO:0071555">
    <property type="term" value="P:cell wall organization"/>
    <property type="evidence" value="ECO:0007669"/>
    <property type="project" value="UniProtKB-KW"/>
</dbReference>
<evidence type="ECO:0000256" key="10">
    <source>
        <dbReference type="ARBA" id="ARBA00023316"/>
    </source>
</evidence>
<dbReference type="Pfam" id="PF14683">
    <property type="entry name" value="CBM-like"/>
    <property type="match status" value="1"/>
</dbReference>
<dbReference type="InterPro" id="IPR011013">
    <property type="entry name" value="Gal_mutarotase_sf_dom"/>
</dbReference>
<comment type="subcellular location">
    <subcellularLocation>
        <location evidence="2">Secreted</location>
    </subcellularLocation>
</comment>
<dbReference type="EC" id="4.2.2.23" evidence="4"/>
<dbReference type="Gene3D" id="2.70.98.10">
    <property type="match status" value="1"/>
</dbReference>
<evidence type="ECO:0000259" key="16">
    <source>
        <dbReference type="Pfam" id="PF14686"/>
    </source>
</evidence>
<dbReference type="CDD" id="cd10316">
    <property type="entry name" value="RGL4_M"/>
    <property type="match status" value="1"/>
</dbReference>
<feature type="signal peptide" evidence="13">
    <location>
        <begin position="1"/>
        <end position="19"/>
    </location>
</feature>
<dbReference type="SUPFAM" id="SSF49785">
    <property type="entry name" value="Galactose-binding domain-like"/>
    <property type="match status" value="1"/>
</dbReference>
<keyword evidence="9" id="KW-0119">Carbohydrate metabolism</keyword>
<evidence type="ECO:0000256" key="2">
    <source>
        <dbReference type="ARBA" id="ARBA00004613"/>
    </source>
</evidence>
<accession>A0A9P4NJH2</accession>
<dbReference type="SUPFAM" id="SSF74650">
    <property type="entry name" value="Galactose mutarotase-like"/>
    <property type="match status" value="1"/>
</dbReference>
<dbReference type="AlphaFoldDB" id="A0A9P4NJH2"/>
<evidence type="ECO:0000256" key="13">
    <source>
        <dbReference type="SAM" id="SignalP"/>
    </source>
</evidence>
<evidence type="ECO:0000259" key="15">
    <source>
        <dbReference type="Pfam" id="PF14683"/>
    </source>
</evidence>
<evidence type="ECO:0000256" key="5">
    <source>
        <dbReference type="ARBA" id="ARBA00022525"/>
    </source>
</evidence>
<dbReference type="InterPro" id="IPR015364">
    <property type="entry name" value="RhgB_N"/>
</dbReference>
<sequence>MAITFFFLSILSLLQPTLAAFGITTVGNAFAVDTAGGLVFHVSKATGDITSLMYRGTQYQASDKQTQINSGLGASSVSSRMVGANYAVITVKSNGNPVTQYYIAKSGDSKIYMGTDIRGEVQPGELRFLARLRKGPLPNGVHHPSADNAGGTAIEGKDVFKVGSQTRCKFFSSTRFIDDVVHSIHGNNVSVSLIMPEGAYETASGGPFMRDINNQGTSDQQEFYYYMNSGHLRTEPWRMGFKGPYALSFSREDPNGKLDTSFFEKLNIPGYVPASGRGHVTGTASGVPLKFQTVLHWHNPQNQYWTYADKSGTFKSPAMKPGTYTMILYKQEYKVATSSVTVRAGASTSANIANAEKPYTPVWRVGEFDGQPFELKNGDRFLKMHPSDSRLSKWGGTFTVGTSSAKDFPMAIFGKEGGPATVNFSLNATNANGAFTLRVGTTLSFKGGRPQPKIGAWTPPPPKVPRDLNSRGITRGGYRGLGEVYDFAIPAGTLKAGPNTLTLGVAGTGDQGYLSANYIVDAVELIHGK</sequence>
<feature type="domain" description="Rhamnogalacturonan lyase" evidence="16">
    <location>
        <begin position="276"/>
        <end position="349"/>
    </location>
</feature>
<dbReference type="SUPFAM" id="SSF49452">
    <property type="entry name" value="Starch-binding domain-like"/>
    <property type="match status" value="1"/>
</dbReference>
<dbReference type="InterPro" id="IPR029413">
    <property type="entry name" value="RG-lyase_II"/>
</dbReference>
<dbReference type="OrthoDB" id="114708at2759"/>
<dbReference type="PANTHER" id="PTHR36574:SF1">
    <property type="entry name" value="RHAMNOGALACTURONATE LYASE-RELATED"/>
    <property type="match status" value="1"/>
</dbReference>
<evidence type="ECO:0000256" key="12">
    <source>
        <dbReference type="SAM" id="MobiDB-lite"/>
    </source>
</evidence>
<reference evidence="17" key="1">
    <citation type="journal article" date="2020" name="Stud. Mycol.">
        <title>101 Dothideomycetes genomes: a test case for predicting lifestyles and emergence of pathogens.</title>
        <authorList>
            <person name="Haridas S."/>
            <person name="Albert R."/>
            <person name="Binder M."/>
            <person name="Bloem J."/>
            <person name="Labutti K."/>
            <person name="Salamov A."/>
            <person name="Andreopoulos B."/>
            <person name="Baker S."/>
            <person name="Barry K."/>
            <person name="Bills G."/>
            <person name="Bluhm B."/>
            <person name="Cannon C."/>
            <person name="Castanera R."/>
            <person name="Culley D."/>
            <person name="Daum C."/>
            <person name="Ezra D."/>
            <person name="Gonzalez J."/>
            <person name="Henrissat B."/>
            <person name="Kuo A."/>
            <person name="Liang C."/>
            <person name="Lipzen A."/>
            <person name="Lutzoni F."/>
            <person name="Magnuson J."/>
            <person name="Mondo S."/>
            <person name="Nolan M."/>
            <person name="Ohm R."/>
            <person name="Pangilinan J."/>
            <person name="Park H.-J."/>
            <person name="Ramirez L."/>
            <person name="Alfaro M."/>
            <person name="Sun H."/>
            <person name="Tritt A."/>
            <person name="Yoshinaga Y."/>
            <person name="Zwiers L.-H."/>
            <person name="Turgeon B."/>
            <person name="Goodwin S."/>
            <person name="Spatafora J."/>
            <person name="Crous P."/>
            <person name="Grigoriev I."/>
        </authorList>
    </citation>
    <scope>NUCLEOTIDE SEQUENCE</scope>
    <source>
        <strain evidence="17">CBS 130266</strain>
    </source>
</reference>
<feature type="chain" id="PRO_5040202220" description="rhamnogalacturonan endolyase" evidence="13">
    <location>
        <begin position="20"/>
        <end position="529"/>
    </location>
</feature>
<evidence type="ECO:0000256" key="3">
    <source>
        <dbReference type="ARBA" id="ARBA00010418"/>
    </source>
</evidence>
<keyword evidence="18" id="KW-1185">Reference proteome</keyword>
<evidence type="ECO:0000256" key="4">
    <source>
        <dbReference type="ARBA" id="ARBA00012437"/>
    </source>
</evidence>